<name>A0A066V9Z9_TILAU</name>
<dbReference type="InParanoid" id="A0A066V9Z9"/>
<feature type="chain" id="PRO_5001632819" evidence="1">
    <location>
        <begin position="23"/>
        <end position="239"/>
    </location>
</feature>
<dbReference type="AlphaFoldDB" id="A0A066V9Z9"/>
<sequence length="239" mass="24035">MLSVLTMMSLLLTSTNLLQLLALCNLLDLASETAAAAAVGPQYLAYLPKRQADVSASAMAAPNVTSSAGAARTVTATLFVPSLGADGRIASVSYWNTGNNGTTVYKVLYTNAASQTATAVLLEDSRAAQIISVQRTLAATAGDTVAAGASCGFDDGFGAQGYCANYQVVSGSTSTFFTGGTRITAATTVTNTLGTRTSSAKPSASAGADNSAPTVIRKSLVAAAAGSIAALLVAMDCYF</sequence>
<dbReference type="GeneID" id="25266181"/>
<dbReference type="RefSeq" id="XP_013240768.1">
    <property type="nucleotide sequence ID" value="XM_013385314.1"/>
</dbReference>
<organism evidence="2 3">
    <name type="scientific">Tilletiaria anomala (strain ATCC 24038 / CBS 436.72 / UBC 951)</name>
    <dbReference type="NCBI Taxonomy" id="1037660"/>
    <lineage>
        <taxon>Eukaryota</taxon>
        <taxon>Fungi</taxon>
        <taxon>Dikarya</taxon>
        <taxon>Basidiomycota</taxon>
        <taxon>Ustilaginomycotina</taxon>
        <taxon>Exobasidiomycetes</taxon>
        <taxon>Georgefischeriales</taxon>
        <taxon>Tilletiariaceae</taxon>
        <taxon>Tilletiaria</taxon>
    </lineage>
</organism>
<accession>A0A066V9Z9</accession>
<proteinExistence type="predicted"/>
<dbReference type="EMBL" id="JMSN01000116">
    <property type="protein sequence ID" value="KDN38577.1"/>
    <property type="molecule type" value="Genomic_DNA"/>
</dbReference>
<evidence type="ECO:0000313" key="2">
    <source>
        <dbReference type="EMBL" id="KDN38577.1"/>
    </source>
</evidence>
<reference evidence="2 3" key="1">
    <citation type="submission" date="2014-05" db="EMBL/GenBank/DDBJ databases">
        <title>Draft genome sequence of a rare smut relative, Tilletiaria anomala UBC 951.</title>
        <authorList>
            <consortium name="DOE Joint Genome Institute"/>
            <person name="Toome M."/>
            <person name="Kuo A."/>
            <person name="Henrissat B."/>
            <person name="Lipzen A."/>
            <person name="Tritt A."/>
            <person name="Yoshinaga Y."/>
            <person name="Zane M."/>
            <person name="Barry K."/>
            <person name="Grigoriev I.V."/>
            <person name="Spatafora J.W."/>
            <person name="Aimea M.C."/>
        </authorList>
    </citation>
    <scope>NUCLEOTIDE SEQUENCE [LARGE SCALE GENOMIC DNA]</scope>
    <source>
        <strain evidence="2 3">UBC 951</strain>
    </source>
</reference>
<keyword evidence="3" id="KW-1185">Reference proteome</keyword>
<comment type="caution">
    <text evidence="2">The sequence shown here is derived from an EMBL/GenBank/DDBJ whole genome shotgun (WGS) entry which is preliminary data.</text>
</comment>
<protein>
    <submittedName>
        <fullName evidence="2">Uncharacterized protein</fullName>
    </submittedName>
</protein>
<feature type="signal peptide" evidence="1">
    <location>
        <begin position="1"/>
        <end position="22"/>
    </location>
</feature>
<gene>
    <name evidence="2" type="ORF">K437DRAFT_270533</name>
</gene>
<evidence type="ECO:0000256" key="1">
    <source>
        <dbReference type="SAM" id="SignalP"/>
    </source>
</evidence>
<dbReference type="HOGENOM" id="CLU_1161837_0_0_1"/>
<evidence type="ECO:0000313" key="3">
    <source>
        <dbReference type="Proteomes" id="UP000027361"/>
    </source>
</evidence>
<keyword evidence="1" id="KW-0732">Signal</keyword>
<dbReference type="Proteomes" id="UP000027361">
    <property type="component" value="Unassembled WGS sequence"/>
</dbReference>